<dbReference type="EMBL" id="WWCN01000003">
    <property type="protein sequence ID" value="MYM22092.1"/>
    <property type="molecule type" value="Genomic_DNA"/>
</dbReference>
<reference evidence="1 2" key="1">
    <citation type="submission" date="2019-12" db="EMBL/GenBank/DDBJ databases">
        <title>Novel species isolated from a subtropical stream in China.</title>
        <authorList>
            <person name="Lu H."/>
        </authorList>
    </citation>
    <scope>NUCLEOTIDE SEQUENCE [LARGE SCALE GENOMIC DNA]</scope>
    <source>
        <strain evidence="1 2">FT135W</strain>
    </source>
</reference>
<accession>A0A6L8K879</accession>
<evidence type="ECO:0000313" key="1">
    <source>
        <dbReference type="EMBL" id="MYM22092.1"/>
    </source>
</evidence>
<gene>
    <name evidence="1" type="ORF">GTP46_05465</name>
</gene>
<sequence>MHFPSDTHIHVIGQGLLDRTLPKADWTHAAHLAAAAWLLAVRPDIDAPTQMPDIIRAYNEAVGTANTDTGGYHHTITLASLRAVGDFLSRQPTGTPLHIACEELLKSPYGDKAWLMRYWSPDLLFSKEARLGWIAPDRAPLPF</sequence>
<dbReference type="Proteomes" id="UP000479335">
    <property type="component" value="Unassembled WGS sequence"/>
</dbReference>
<dbReference type="RefSeq" id="WP_161005610.1">
    <property type="nucleotide sequence ID" value="NZ_WWCN01000003.1"/>
</dbReference>
<organism evidence="1 2">
    <name type="scientific">Duganella flavida</name>
    <dbReference type="NCBI Taxonomy" id="2692175"/>
    <lineage>
        <taxon>Bacteria</taxon>
        <taxon>Pseudomonadati</taxon>
        <taxon>Pseudomonadota</taxon>
        <taxon>Betaproteobacteria</taxon>
        <taxon>Burkholderiales</taxon>
        <taxon>Oxalobacteraceae</taxon>
        <taxon>Telluria group</taxon>
        <taxon>Duganella</taxon>
    </lineage>
</organism>
<name>A0A6L8K879_9BURK</name>
<evidence type="ECO:0000313" key="2">
    <source>
        <dbReference type="Proteomes" id="UP000479335"/>
    </source>
</evidence>
<comment type="caution">
    <text evidence="1">The sequence shown here is derived from an EMBL/GenBank/DDBJ whole genome shotgun (WGS) entry which is preliminary data.</text>
</comment>
<protein>
    <submittedName>
        <fullName evidence="1">Uncharacterized protein</fullName>
    </submittedName>
</protein>
<proteinExistence type="predicted"/>
<keyword evidence="2" id="KW-1185">Reference proteome</keyword>
<dbReference type="AlphaFoldDB" id="A0A6L8K879"/>